<dbReference type="GO" id="GO:0031177">
    <property type="term" value="F:phosphopantetheine binding"/>
    <property type="evidence" value="ECO:0007669"/>
    <property type="project" value="InterPro"/>
</dbReference>
<dbReference type="GeneID" id="91425716"/>
<dbReference type="GO" id="GO:0017000">
    <property type="term" value="P:antibiotic biosynthetic process"/>
    <property type="evidence" value="ECO:0007669"/>
    <property type="project" value="UniProtKB-ARBA"/>
</dbReference>
<dbReference type="Pfam" id="PF00550">
    <property type="entry name" value="PP-binding"/>
    <property type="match status" value="1"/>
</dbReference>
<evidence type="ECO:0000256" key="2">
    <source>
        <dbReference type="ARBA" id="ARBA00022553"/>
    </source>
</evidence>
<evidence type="ECO:0000313" key="5">
    <source>
        <dbReference type="EMBL" id="KUN37994.1"/>
    </source>
</evidence>
<dbReference type="AlphaFoldDB" id="A0A124HRB3"/>
<evidence type="ECO:0000313" key="6">
    <source>
        <dbReference type="Proteomes" id="UP000053271"/>
    </source>
</evidence>
<dbReference type="SMART" id="SM01294">
    <property type="entry name" value="PKS_PP_betabranch"/>
    <property type="match status" value="1"/>
</dbReference>
<dbReference type="RefSeq" id="WP_067233253.1">
    <property type="nucleotide sequence ID" value="NZ_JBFAEE010000047.1"/>
</dbReference>
<dbReference type="SUPFAM" id="SSF47336">
    <property type="entry name" value="ACP-like"/>
    <property type="match status" value="1"/>
</dbReference>
<feature type="compositionally biased region" description="Basic and acidic residues" evidence="3">
    <location>
        <begin position="96"/>
        <end position="105"/>
    </location>
</feature>
<dbReference type="EMBL" id="LMWS01000017">
    <property type="protein sequence ID" value="KUN37994.1"/>
    <property type="molecule type" value="Genomic_DNA"/>
</dbReference>
<dbReference type="STRING" id="68231.AQJ30_14020"/>
<accession>A0A124HRB3</accession>
<dbReference type="InterPro" id="IPR036736">
    <property type="entry name" value="ACP-like_sf"/>
</dbReference>
<comment type="caution">
    <text evidence="5">The sequence shown here is derived from an EMBL/GenBank/DDBJ whole genome shotgun (WGS) entry which is preliminary data.</text>
</comment>
<sequence>MPQHDTRPEPDHQRVEDTVLDLLAEILYVERDTVRSDTEFTAQGLDSILAVEYLAQVHEALGVKVTLEELHDLGTPGALAARVRQAPAGTGAGHGPHREGREGAV</sequence>
<dbReference type="InterPro" id="IPR009081">
    <property type="entry name" value="PP-bd_ACP"/>
</dbReference>
<feature type="domain" description="Carrier" evidence="4">
    <location>
        <begin position="13"/>
        <end position="87"/>
    </location>
</feature>
<protein>
    <recommendedName>
        <fullName evidence="4">Carrier domain-containing protein</fullName>
    </recommendedName>
</protein>
<evidence type="ECO:0000259" key="4">
    <source>
        <dbReference type="PROSITE" id="PS50075"/>
    </source>
</evidence>
<name>A0A124HRB3_9ACTN</name>
<evidence type="ECO:0000256" key="3">
    <source>
        <dbReference type="SAM" id="MobiDB-lite"/>
    </source>
</evidence>
<keyword evidence="1" id="KW-0596">Phosphopantetheine</keyword>
<dbReference type="Proteomes" id="UP000053271">
    <property type="component" value="Unassembled WGS sequence"/>
</dbReference>
<feature type="region of interest" description="Disordered" evidence="3">
    <location>
        <begin position="85"/>
        <end position="105"/>
    </location>
</feature>
<dbReference type="InterPro" id="IPR020806">
    <property type="entry name" value="PKS_PP-bd"/>
</dbReference>
<reference evidence="5 6" key="1">
    <citation type="submission" date="2015-10" db="EMBL/GenBank/DDBJ databases">
        <title>Draft genome sequence of Streptomyces longwoodensis DSM 41677, type strain for the species Streptomyces longwoodensis.</title>
        <authorList>
            <person name="Ruckert C."/>
            <person name="Winkler A."/>
            <person name="Kalinowski J."/>
            <person name="Kampfer P."/>
            <person name="Glaeser S."/>
        </authorList>
    </citation>
    <scope>NUCLEOTIDE SEQUENCE [LARGE SCALE GENOMIC DNA]</scope>
    <source>
        <strain evidence="5 6">DSM 41677</strain>
    </source>
</reference>
<evidence type="ECO:0000256" key="1">
    <source>
        <dbReference type="ARBA" id="ARBA00022450"/>
    </source>
</evidence>
<dbReference type="PROSITE" id="PS50075">
    <property type="entry name" value="CARRIER"/>
    <property type="match status" value="1"/>
</dbReference>
<keyword evidence="2" id="KW-0597">Phosphoprotein</keyword>
<gene>
    <name evidence="5" type="ORF">AQJ30_14020</name>
</gene>
<proteinExistence type="predicted"/>
<dbReference type="SMART" id="SM00823">
    <property type="entry name" value="PKS_PP"/>
    <property type="match status" value="1"/>
</dbReference>
<organism evidence="5 6">
    <name type="scientific">Streptomyces longwoodensis</name>
    <dbReference type="NCBI Taxonomy" id="68231"/>
    <lineage>
        <taxon>Bacteria</taxon>
        <taxon>Bacillati</taxon>
        <taxon>Actinomycetota</taxon>
        <taxon>Actinomycetes</taxon>
        <taxon>Kitasatosporales</taxon>
        <taxon>Streptomycetaceae</taxon>
        <taxon>Streptomyces</taxon>
    </lineage>
</organism>
<dbReference type="Gene3D" id="1.10.1200.10">
    <property type="entry name" value="ACP-like"/>
    <property type="match status" value="1"/>
</dbReference>
<keyword evidence="6" id="KW-1185">Reference proteome</keyword>